<name>A0AAD4SE21_9MAGN</name>
<dbReference type="GO" id="GO:0016251">
    <property type="term" value="F:RNA polymerase II general transcription initiation factor activity"/>
    <property type="evidence" value="ECO:0007669"/>
    <property type="project" value="TreeGrafter"/>
</dbReference>
<feature type="compositionally biased region" description="Basic and acidic residues" evidence="7">
    <location>
        <begin position="81"/>
        <end position="94"/>
    </location>
</feature>
<dbReference type="EMBL" id="JAJJMB010011222">
    <property type="protein sequence ID" value="KAI3903246.1"/>
    <property type="molecule type" value="Genomic_DNA"/>
</dbReference>
<dbReference type="GO" id="GO:0003677">
    <property type="term" value="F:DNA binding"/>
    <property type="evidence" value="ECO:0007669"/>
    <property type="project" value="TreeGrafter"/>
</dbReference>
<evidence type="ECO:0000256" key="5">
    <source>
        <dbReference type="ARBA" id="ARBA00023242"/>
    </source>
</evidence>
<dbReference type="AlphaFoldDB" id="A0AAD4SE21"/>
<keyword evidence="5" id="KW-0539">Nucleus</keyword>
<evidence type="ECO:0000256" key="1">
    <source>
        <dbReference type="ARBA" id="ARBA00004123"/>
    </source>
</evidence>
<feature type="compositionally biased region" description="Basic and acidic residues" evidence="7">
    <location>
        <begin position="770"/>
        <end position="794"/>
    </location>
</feature>
<evidence type="ECO:0000313" key="9">
    <source>
        <dbReference type="EMBL" id="KAI3903246.1"/>
    </source>
</evidence>
<dbReference type="GO" id="GO:0046982">
    <property type="term" value="F:protein heterodimerization activity"/>
    <property type="evidence" value="ECO:0007669"/>
    <property type="project" value="InterPro"/>
</dbReference>
<dbReference type="PANTHER" id="PTHR15138:SF14">
    <property type="entry name" value="TRANSCRIPTION INITIATION FACTOR TFIID SUBUNIT 4"/>
    <property type="match status" value="1"/>
</dbReference>
<organism evidence="9 10">
    <name type="scientific">Papaver atlanticum</name>
    <dbReference type="NCBI Taxonomy" id="357466"/>
    <lineage>
        <taxon>Eukaryota</taxon>
        <taxon>Viridiplantae</taxon>
        <taxon>Streptophyta</taxon>
        <taxon>Embryophyta</taxon>
        <taxon>Tracheophyta</taxon>
        <taxon>Spermatophyta</taxon>
        <taxon>Magnoliopsida</taxon>
        <taxon>Ranunculales</taxon>
        <taxon>Papaveraceae</taxon>
        <taxon>Papaveroideae</taxon>
        <taxon>Papaver</taxon>
    </lineage>
</organism>
<dbReference type="InterPro" id="IPR009072">
    <property type="entry name" value="Histone-fold"/>
</dbReference>
<dbReference type="Pfam" id="PF12174">
    <property type="entry name" value="RST"/>
    <property type="match status" value="1"/>
</dbReference>
<feature type="compositionally biased region" description="Polar residues" evidence="7">
    <location>
        <begin position="123"/>
        <end position="135"/>
    </location>
</feature>
<proteinExistence type="inferred from homology"/>
<comment type="similarity">
    <text evidence="2">Belongs to the TAF4 family.</text>
</comment>
<feature type="compositionally biased region" description="Polar residues" evidence="7">
    <location>
        <begin position="38"/>
        <end position="78"/>
    </location>
</feature>
<feature type="region of interest" description="Disordered" evidence="7">
    <location>
        <begin position="634"/>
        <end position="653"/>
    </location>
</feature>
<dbReference type="Gene3D" id="1.10.20.10">
    <property type="entry name" value="Histone, subunit A"/>
    <property type="match status" value="1"/>
</dbReference>
<reference evidence="9" key="1">
    <citation type="submission" date="2022-04" db="EMBL/GenBank/DDBJ databases">
        <title>A functionally conserved STORR gene fusion in Papaver species that diverged 16.8 million years ago.</title>
        <authorList>
            <person name="Catania T."/>
        </authorList>
    </citation>
    <scope>NUCLEOTIDE SEQUENCE</scope>
    <source>
        <strain evidence="9">S-188037</strain>
    </source>
</reference>
<dbReference type="GO" id="GO:0005669">
    <property type="term" value="C:transcription factor TFIID complex"/>
    <property type="evidence" value="ECO:0007669"/>
    <property type="project" value="InterPro"/>
</dbReference>
<keyword evidence="4" id="KW-0804">Transcription</keyword>
<dbReference type="Pfam" id="PF05236">
    <property type="entry name" value="TAF4"/>
    <property type="match status" value="1"/>
</dbReference>
<feature type="region of interest" description="Disordered" evidence="7">
    <location>
        <begin position="746"/>
        <end position="794"/>
    </location>
</feature>
<feature type="compositionally biased region" description="Low complexity" evidence="7">
    <location>
        <begin position="274"/>
        <end position="285"/>
    </location>
</feature>
<feature type="region of interest" description="Disordered" evidence="7">
    <location>
        <begin position="176"/>
        <end position="196"/>
    </location>
</feature>
<keyword evidence="10" id="KW-1185">Reference proteome</keyword>
<feature type="region of interest" description="Disordered" evidence="7">
    <location>
        <begin position="29"/>
        <end position="147"/>
    </location>
</feature>
<dbReference type="InterPro" id="IPR007900">
    <property type="entry name" value="TAF4_C"/>
</dbReference>
<gene>
    <name evidence="9" type="ORF">MKW98_031900</name>
</gene>
<dbReference type="PROSITE" id="PS51879">
    <property type="entry name" value="RST"/>
    <property type="match status" value="1"/>
</dbReference>
<evidence type="ECO:0000256" key="3">
    <source>
        <dbReference type="ARBA" id="ARBA00023015"/>
    </source>
</evidence>
<dbReference type="GO" id="GO:0006367">
    <property type="term" value="P:transcription initiation at RNA polymerase II promoter"/>
    <property type="evidence" value="ECO:0007669"/>
    <property type="project" value="TreeGrafter"/>
</dbReference>
<feature type="compositionally biased region" description="Basic and acidic residues" evidence="7">
    <location>
        <begin position="641"/>
        <end position="653"/>
    </location>
</feature>
<evidence type="ECO:0000313" key="10">
    <source>
        <dbReference type="Proteomes" id="UP001202328"/>
    </source>
</evidence>
<feature type="compositionally biased region" description="Polar residues" evidence="7">
    <location>
        <begin position="176"/>
        <end position="185"/>
    </location>
</feature>
<sequence>MDPSIMKLLDDDEDETIHSGADVEAFTAALNRDIKGEPSTSEPVDTTGAMSHANNPALSQTIEQWQNSVSKENATAQGQEEGMKNSEPQEEKQSSETTDTMKIGSSTDSEQQQNASALEHNTIPVQQNQSRTDQLQPPGEQNAPQVKQENVAAVKMPEQSTAQVAEQQVISANQQPYPQMQKTSNPPVPSAEQANYAQSRNKQVPFGLLLPTIMPHLEKDKAMQLNTLFTKLRNNEINKDGFVRHMRSIVGDKMLRMAVHAVQTKAMAKEHAARNAQAAQQFQGQRPPTDSSQVSSSTGQLQNNSSLSITEKNPQNSTATEHQSASQGMHGNPVPSAPMSTVNQEKEQPVLFRGLTKHQQQHMHIAQPSYSIYGTNMGNYPAHAFPGAPAGAGLASIKPQTQDSQMRQPPLHHGMGYTQIGGASQPMNMMNAPKYDAQTSNGEPKRFHGGPLPHPSSQSTMPHTQWQSSMNKEQKISALPTMTPVKQESADQVQEQQQQQQRSQTSGSVGSASFGIVTRDQGNTTSGTEMSSRIPFPASTTTIQTHSAFVSQVDPAIMINSQVTSTTAPPGAGLNTKTPPKKTLVGQKKPIDALGIPSPVASKKQKVSGSFQDQSIEQLNDVTAVSGVDLREEEEQLLSAPKDDGRSSEATRRVVQEEEERLILQKNPLQKKLAKIMSKCGIKNISNDVERCLSLCVEERMRGLISNLVRMSKQRVDIERPRHRTIITSDVRRQIQLMNRKAKEEWEKKQAEEAEKLRKSNESDGVTGADGDKDKDEGRSKALKANKEEDDKMRTTAANVAARVAVGGDDMLSKWQLMAEQARQKREGGTDVVSASQSGRDSSRRTLSNPGRAPRDNQGAEIRGSSSSAFGGMRKFGRDSVHTKIARSITVKDVIAVLEREPQMSKSTLIYRLYDKIPGDTTTAE</sequence>
<feature type="compositionally biased region" description="Polar residues" evidence="7">
    <location>
        <begin position="520"/>
        <end position="531"/>
    </location>
</feature>
<evidence type="ECO:0000256" key="4">
    <source>
        <dbReference type="ARBA" id="ARBA00023163"/>
    </source>
</evidence>
<evidence type="ECO:0000259" key="8">
    <source>
        <dbReference type="PROSITE" id="PS51879"/>
    </source>
</evidence>
<comment type="subcellular location">
    <subcellularLocation>
        <location evidence="1">Nucleus</location>
    </subcellularLocation>
</comment>
<evidence type="ECO:0000256" key="2">
    <source>
        <dbReference type="ARBA" id="ARBA00006178"/>
    </source>
</evidence>
<evidence type="ECO:0000256" key="6">
    <source>
        <dbReference type="ARBA" id="ARBA00058775"/>
    </source>
</evidence>
<evidence type="ECO:0000256" key="7">
    <source>
        <dbReference type="SAM" id="MobiDB-lite"/>
    </source>
</evidence>
<dbReference type="Proteomes" id="UP001202328">
    <property type="component" value="Unassembled WGS sequence"/>
</dbReference>
<feature type="domain" description="RST" evidence="8">
    <location>
        <begin position="197"/>
        <end position="268"/>
    </location>
</feature>
<feature type="compositionally biased region" description="Polar residues" evidence="7">
    <location>
        <begin position="286"/>
        <end position="329"/>
    </location>
</feature>
<comment type="function">
    <text evidence="6">TAFs are components of the transcription factor IID (TFIID) complex that is essential for mediating regulation of RNA polymerase transcription.</text>
</comment>
<dbReference type="PANTHER" id="PTHR15138">
    <property type="entry name" value="TRANSCRIPTION INITIATION FACTOR TFIID SUBUNIT 4"/>
    <property type="match status" value="1"/>
</dbReference>
<feature type="compositionally biased region" description="Polar residues" evidence="7">
    <location>
        <begin position="95"/>
        <end position="116"/>
    </location>
</feature>
<dbReference type="InterPro" id="IPR022003">
    <property type="entry name" value="RST"/>
</dbReference>
<feature type="compositionally biased region" description="Polar residues" evidence="7">
    <location>
        <begin position="455"/>
        <end position="471"/>
    </location>
</feature>
<feature type="region of interest" description="Disordered" evidence="7">
    <location>
        <begin position="819"/>
        <end position="875"/>
    </location>
</feature>
<dbReference type="InterPro" id="IPR045144">
    <property type="entry name" value="TAF4"/>
</dbReference>
<feature type="compositionally biased region" description="Polar residues" evidence="7">
    <location>
        <begin position="833"/>
        <end position="849"/>
    </location>
</feature>
<feature type="compositionally biased region" description="Basic and acidic residues" evidence="7">
    <location>
        <begin position="746"/>
        <end position="762"/>
    </location>
</feature>
<keyword evidence="3" id="KW-0805">Transcription regulation</keyword>
<feature type="compositionally biased region" description="Low complexity" evidence="7">
    <location>
        <begin position="490"/>
        <end position="511"/>
    </location>
</feature>
<protein>
    <recommendedName>
        <fullName evidence="8">RST domain-containing protein</fullName>
    </recommendedName>
</protein>
<feature type="region of interest" description="Disordered" evidence="7">
    <location>
        <begin position="266"/>
        <end position="345"/>
    </location>
</feature>
<dbReference type="CDD" id="cd08045">
    <property type="entry name" value="HFD_TAF4"/>
    <property type="match status" value="1"/>
</dbReference>
<feature type="region of interest" description="Disordered" evidence="7">
    <location>
        <begin position="434"/>
        <end position="535"/>
    </location>
</feature>
<accession>A0AAD4SE21</accession>
<dbReference type="FunFam" id="1.10.20.10:FF:000015">
    <property type="entry name" value="Transcription initiation factor TFIID subunit 4B"/>
    <property type="match status" value="1"/>
</dbReference>
<comment type="caution">
    <text evidence="9">The sequence shown here is derived from an EMBL/GenBank/DDBJ whole genome shotgun (WGS) entry which is preliminary data.</text>
</comment>